<accession>A0A9X3PG22</accession>
<reference evidence="1" key="1">
    <citation type="submission" date="2022-12" db="EMBL/GenBank/DDBJ databases">
        <title>Gycomyces niveus sp.nov.,a novel actinomycete isolated from soil in Shouguan.</title>
        <authorList>
            <person name="Yang X."/>
        </authorList>
    </citation>
    <scope>NUCLEOTIDE SEQUENCE</scope>
    <source>
        <strain evidence="1">NEAU-A15</strain>
    </source>
</reference>
<name>A0A9X3PG22_9ACTN</name>
<dbReference type="Proteomes" id="UP001146067">
    <property type="component" value="Unassembled WGS sequence"/>
</dbReference>
<dbReference type="EMBL" id="JAPZVP010000036">
    <property type="protein sequence ID" value="MDA1363062.1"/>
    <property type="molecule type" value="Genomic_DNA"/>
</dbReference>
<dbReference type="AlphaFoldDB" id="A0A9X3PG22"/>
<gene>
    <name evidence="1" type="ORF">O1R50_25845</name>
</gene>
<protein>
    <submittedName>
        <fullName evidence="1">Uncharacterized protein</fullName>
    </submittedName>
</protein>
<evidence type="ECO:0000313" key="2">
    <source>
        <dbReference type="Proteomes" id="UP001146067"/>
    </source>
</evidence>
<dbReference type="RefSeq" id="WP_270113148.1">
    <property type="nucleotide sequence ID" value="NZ_JAPZVP010000036.1"/>
</dbReference>
<keyword evidence="2" id="KW-1185">Reference proteome</keyword>
<organism evidence="1 2">
    <name type="scientific">Glycomyces luteolus</name>
    <dbReference type="NCBI Taxonomy" id="2670330"/>
    <lineage>
        <taxon>Bacteria</taxon>
        <taxon>Bacillati</taxon>
        <taxon>Actinomycetota</taxon>
        <taxon>Actinomycetes</taxon>
        <taxon>Glycomycetales</taxon>
        <taxon>Glycomycetaceae</taxon>
        <taxon>Glycomyces</taxon>
    </lineage>
</organism>
<proteinExistence type="predicted"/>
<comment type="caution">
    <text evidence="1">The sequence shown here is derived from an EMBL/GenBank/DDBJ whole genome shotgun (WGS) entry which is preliminary data.</text>
</comment>
<evidence type="ECO:0000313" key="1">
    <source>
        <dbReference type="EMBL" id="MDA1363062.1"/>
    </source>
</evidence>
<sequence>MVDSPLLKCPVAEDCSADEREAPDEILALAELADRRRHLYLLCSGD</sequence>